<sequence>MKVILVDSNLGLVRLWRQRFKDYKHVTVYSCSFISLDSHLQQTTRTSAVVSPGNSFGWLGGGFDLALKKYFGGSSFEQFFRDKLGQLYKPVGAATVVDLGKWQRGTFRYIVHVPTIVAPSRPFYVEERPVETGYNLVFNVTWNALMSLPEDVDTLVIPGLGTGYVGVPEEVSSKSMEFAIRLFFARDTISIELMNAVIQQFLGYRFDGFISRKCLDECTVVGIDHKALLTYNVCNDPISNLLPSDSLLGRTTDAYQVER</sequence>
<dbReference type="InterPro" id="IPR043472">
    <property type="entry name" value="Macro_dom-like"/>
</dbReference>
<protein>
    <submittedName>
        <fullName evidence="2">LADA_0G10572g1_1</fullName>
    </submittedName>
</protein>
<dbReference type="EMBL" id="LT598457">
    <property type="protein sequence ID" value="SCU94712.1"/>
    <property type="molecule type" value="Genomic_DNA"/>
</dbReference>
<dbReference type="SMART" id="SM00506">
    <property type="entry name" value="A1pp"/>
    <property type="match status" value="1"/>
</dbReference>
<keyword evidence="3" id="KW-1185">Reference proteome</keyword>
<evidence type="ECO:0000313" key="2">
    <source>
        <dbReference type="EMBL" id="SCU94712.1"/>
    </source>
</evidence>
<accession>A0A1G4JUW8</accession>
<dbReference type="STRING" id="1266660.A0A1G4JUW8"/>
<evidence type="ECO:0000313" key="3">
    <source>
        <dbReference type="Proteomes" id="UP000190274"/>
    </source>
</evidence>
<dbReference type="Pfam" id="PF14519">
    <property type="entry name" value="Macro_2"/>
    <property type="match status" value="1"/>
</dbReference>
<dbReference type="Gene3D" id="3.40.220.10">
    <property type="entry name" value="Leucine Aminopeptidase, subunit E, domain 1"/>
    <property type="match status" value="1"/>
</dbReference>
<dbReference type="SUPFAM" id="SSF52949">
    <property type="entry name" value="Macro domain-like"/>
    <property type="match status" value="1"/>
</dbReference>
<dbReference type="Proteomes" id="UP000190274">
    <property type="component" value="Chromosome G"/>
</dbReference>
<reference evidence="3" key="1">
    <citation type="submission" date="2016-03" db="EMBL/GenBank/DDBJ databases">
        <authorList>
            <person name="Devillers H."/>
        </authorList>
    </citation>
    <scope>NUCLEOTIDE SEQUENCE [LARGE SCALE GENOMIC DNA]</scope>
</reference>
<evidence type="ECO:0000259" key="1">
    <source>
        <dbReference type="PROSITE" id="PS51154"/>
    </source>
</evidence>
<name>A0A1G4JUW8_9SACH</name>
<gene>
    <name evidence="2" type="ORF">LADA_0G10572G</name>
</gene>
<dbReference type="OrthoDB" id="6082470at2759"/>
<dbReference type="AlphaFoldDB" id="A0A1G4JUW8"/>
<proteinExistence type="predicted"/>
<dbReference type="InterPro" id="IPR002589">
    <property type="entry name" value="Macro_dom"/>
</dbReference>
<dbReference type="PROSITE" id="PS51154">
    <property type="entry name" value="MACRO"/>
    <property type="match status" value="1"/>
</dbReference>
<feature type="domain" description="Macro" evidence="1">
    <location>
        <begin position="1"/>
        <end position="202"/>
    </location>
</feature>
<dbReference type="InterPro" id="IPR028071">
    <property type="entry name" value="Macro-like_dom"/>
</dbReference>
<organism evidence="2 3">
    <name type="scientific">Lachancea dasiensis</name>
    <dbReference type="NCBI Taxonomy" id="1072105"/>
    <lineage>
        <taxon>Eukaryota</taxon>
        <taxon>Fungi</taxon>
        <taxon>Dikarya</taxon>
        <taxon>Ascomycota</taxon>
        <taxon>Saccharomycotina</taxon>
        <taxon>Saccharomycetes</taxon>
        <taxon>Saccharomycetales</taxon>
        <taxon>Saccharomycetaceae</taxon>
        <taxon>Lachancea</taxon>
    </lineage>
</organism>